<evidence type="ECO:0000256" key="6">
    <source>
        <dbReference type="HAMAP-Rule" id="MF_01885"/>
    </source>
</evidence>
<dbReference type="InterPro" id="IPR029028">
    <property type="entry name" value="Alpha/beta_knot_MTases"/>
</dbReference>
<dbReference type="SUPFAM" id="SSF75217">
    <property type="entry name" value="alpha/beta knot"/>
    <property type="match status" value="1"/>
</dbReference>
<evidence type="ECO:0000256" key="4">
    <source>
        <dbReference type="ARBA" id="ARBA00022691"/>
    </source>
</evidence>
<evidence type="ECO:0000256" key="3">
    <source>
        <dbReference type="ARBA" id="ARBA00022679"/>
    </source>
</evidence>
<dbReference type="CDD" id="cd18094">
    <property type="entry name" value="SpoU-like_TrmL"/>
    <property type="match status" value="1"/>
</dbReference>
<dbReference type="RefSeq" id="WP_009143690.1">
    <property type="nucleotide sequence ID" value="NZ_GL831020.1"/>
</dbReference>
<dbReference type="PIRSF" id="PIRSF029256">
    <property type="entry name" value="SpoU_TrmH_prd"/>
    <property type="match status" value="1"/>
</dbReference>
<accession>E8LLA4</accession>
<feature type="binding site" evidence="6 7">
    <location>
        <position position="100"/>
    </location>
    <ligand>
        <name>S-adenosyl-L-methionine</name>
        <dbReference type="ChEBI" id="CHEBI:59789"/>
    </ligand>
</feature>
<dbReference type="STRING" id="762983.HMPREF9444_01512"/>
<keyword evidence="2 6" id="KW-0489">Methyltransferase</keyword>
<dbReference type="FunFam" id="3.40.1280.10:FF:000002">
    <property type="entry name" value="Peptidylprolyl isomerase"/>
    <property type="match status" value="1"/>
</dbReference>
<dbReference type="GO" id="GO:0002130">
    <property type="term" value="P:wobble position ribose methylation"/>
    <property type="evidence" value="ECO:0007669"/>
    <property type="project" value="TreeGrafter"/>
</dbReference>
<keyword evidence="1 6" id="KW-0963">Cytoplasm</keyword>
<gene>
    <name evidence="6" type="primary">trmL</name>
    <name evidence="9" type="ORF">HMPREF9444_01512</name>
</gene>
<keyword evidence="3 6" id="KW-0808">Transferase</keyword>
<evidence type="ECO:0000313" key="9">
    <source>
        <dbReference type="EMBL" id="EFY06702.1"/>
    </source>
</evidence>
<dbReference type="GO" id="GO:0005737">
    <property type="term" value="C:cytoplasm"/>
    <property type="evidence" value="ECO:0007669"/>
    <property type="project" value="UniProtKB-SubCell"/>
</dbReference>
<protein>
    <recommendedName>
        <fullName evidence="6">tRNA (cytidine(34)-2'-O)-methyltransferase</fullName>
        <ecNumber evidence="6">2.1.1.207</ecNumber>
    </recommendedName>
    <alternativeName>
        <fullName evidence="6">tRNA (cytidine/uridine-2'-O-)-methyltransferase TrmL</fullName>
    </alternativeName>
</protein>
<evidence type="ECO:0000256" key="1">
    <source>
        <dbReference type="ARBA" id="ARBA00022490"/>
    </source>
</evidence>
<dbReference type="PANTHER" id="PTHR42971:SF1">
    <property type="entry name" value="TRNA (CYTIDINE(34)-2'-O)-METHYLTRANSFERASE"/>
    <property type="match status" value="1"/>
</dbReference>
<comment type="subunit">
    <text evidence="6">Homodimer.</text>
</comment>
<dbReference type="Proteomes" id="UP000018458">
    <property type="component" value="Unassembled WGS sequence"/>
</dbReference>
<dbReference type="EMBL" id="AEVO01000087">
    <property type="protein sequence ID" value="EFY06702.1"/>
    <property type="molecule type" value="Genomic_DNA"/>
</dbReference>
<dbReference type="InterPro" id="IPR029026">
    <property type="entry name" value="tRNA_m1G_MTases_N"/>
</dbReference>
<sequence>MINIVLYRPQMPQNAGNIIRLSANCGAKLHFVGPLDFFMDDKKMLRAGLDYHEIANLTVHTSFEKFMENMNPKRLIASTIHGTATPSDFSFEDEDFLLFGRETSGLPDEVMQIIPEKFRLRIPMVEKSRCLNLSNAVAVMAYEAWRQLGFIGAKLP</sequence>
<dbReference type="AlphaFoldDB" id="E8LLA4"/>
<feature type="domain" description="tRNA/rRNA methyltransferase SpoU type" evidence="8">
    <location>
        <begin position="2"/>
        <end position="142"/>
    </location>
</feature>
<keyword evidence="5 6" id="KW-0819">tRNA processing</keyword>
<keyword evidence="4 6" id="KW-0949">S-adenosyl-L-methionine</keyword>
<dbReference type="PANTHER" id="PTHR42971">
    <property type="entry name" value="TRNA (CYTIDINE(34)-2'-O)-METHYLTRANSFERASE"/>
    <property type="match status" value="1"/>
</dbReference>
<feature type="binding site" evidence="6 7">
    <location>
        <position position="122"/>
    </location>
    <ligand>
        <name>S-adenosyl-L-methionine</name>
        <dbReference type="ChEBI" id="CHEBI:59789"/>
    </ligand>
</feature>
<dbReference type="GO" id="GO:0042802">
    <property type="term" value="F:identical protein binding"/>
    <property type="evidence" value="ECO:0007669"/>
    <property type="project" value="UniProtKB-ARBA"/>
</dbReference>
<dbReference type="Pfam" id="PF00588">
    <property type="entry name" value="SpoU_methylase"/>
    <property type="match status" value="1"/>
</dbReference>
<evidence type="ECO:0000313" key="10">
    <source>
        <dbReference type="Proteomes" id="UP000018458"/>
    </source>
</evidence>
<dbReference type="InterPro" id="IPR016914">
    <property type="entry name" value="TrmL"/>
</dbReference>
<keyword evidence="10" id="KW-1185">Reference proteome</keyword>
<comment type="caution">
    <text evidence="9">The sequence shown here is derived from an EMBL/GenBank/DDBJ whole genome shotgun (WGS) entry which is preliminary data.</text>
</comment>
<dbReference type="GO" id="GO:0141098">
    <property type="term" value="F:tRNA (cytidine(34)-2'-O)-methyltransferase activity"/>
    <property type="evidence" value="ECO:0007669"/>
    <property type="project" value="RHEA"/>
</dbReference>
<reference evidence="9 10" key="1">
    <citation type="submission" date="2011-01" db="EMBL/GenBank/DDBJ databases">
        <authorList>
            <person name="Weinstock G."/>
            <person name="Sodergren E."/>
            <person name="Clifton S."/>
            <person name="Fulton L."/>
            <person name="Fulton B."/>
            <person name="Courtney L."/>
            <person name="Fronick C."/>
            <person name="Harrison M."/>
            <person name="Strong C."/>
            <person name="Farmer C."/>
            <person name="Delahaunty K."/>
            <person name="Markovic C."/>
            <person name="Hall O."/>
            <person name="Minx P."/>
            <person name="Tomlinson C."/>
            <person name="Mitreva M."/>
            <person name="Hou S."/>
            <person name="Chen J."/>
            <person name="Wollam A."/>
            <person name="Pepin K.H."/>
            <person name="Johnson M."/>
            <person name="Bhonagiri V."/>
            <person name="Zhang X."/>
            <person name="Suruliraj S."/>
            <person name="Warren W."/>
            <person name="Chinwalla A."/>
            <person name="Mardis E.R."/>
            <person name="Wilson R.K."/>
        </authorList>
    </citation>
    <scope>NUCLEOTIDE SEQUENCE [LARGE SCALE GENOMIC DNA]</scope>
    <source>
        <strain evidence="10">DSM 22608 / JCM 16073 / KCTC 15190 / YIT 12066</strain>
    </source>
</reference>
<dbReference type="OrthoDB" id="9789043at2"/>
<comment type="subcellular location">
    <subcellularLocation>
        <location evidence="6">Cytoplasm</location>
    </subcellularLocation>
</comment>
<evidence type="ECO:0000256" key="2">
    <source>
        <dbReference type="ARBA" id="ARBA00022603"/>
    </source>
</evidence>
<dbReference type="GO" id="GO:0003723">
    <property type="term" value="F:RNA binding"/>
    <property type="evidence" value="ECO:0007669"/>
    <property type="project" value="InterPro"/>
</dbReference>
<comment type="catalytic activity">
    <reaction evidence="6">
        <text>5-carboxymethylaminomethyluridine(34) in tRNA(Leu) + S-adenosyl-L-methionine = 5-carboxymethylaminomethyl-2'-O-methyluridine(34) in tRNA(Leu) + S-adenosyl-L-homocysteine + H(+)</text>
        <dbReference type="Rhea" id="RHEA:43088"/>
        <dbReference type="Rhea" id="RHEA-COMP:10333"/>
        <dbReference type="Rhea" id="RHEA-COMP:10334"/>
        <dbReference type="ChEBI" id="CHEBI:15378"/>
        <dbReference type="ChEBI" id="CHEBI:57856"/>
        <dbReference type="ChEBI" id="CHEBI:59789"/>
        <dbReference type="ChEBI" id="CHEBI:74508"/>
        <dbReference type="ChEBI" id="CHEBI:74511"/>
        <dbReference type="EC" id="2.1.1.207"/>
    </reaction>
</comment>
<comment type="caution">
    <text evidence="6">Lacks conserved residue(s) required for the propagation of feature annotation.</text>
</comment>
<dbReference type="GO" id="GO:0141102">
    <property type="term" value="F:tRNA (5-carboxymethylaminomethyluridine(34)-2'-O)-methyltransferase activity"/>
    <property type="evidence" value="ECO:0007669"/>
    <property type="project" value="RHEA"/>
</dbReference>
<evidence type="ECO:0000256" key="7">
    <source>
        <dbReference type="PIRSR" id="PIRSR029256-1"/>
    </source>
</evidence>
<dbReference type="InterPro" id="IPR001537">
    <property type="entry name" value="SpoU_MeTrfase"/>
</dbReference>
<dbReference type="eggNOG" id="COG0219">
    <property type="taxonomic scope" value="Bacteria"/>
</dbReference>
<organism evidence="9 10">
    <name type="scientific">Succinatimonas hippei (strain DSM 22608 / JCM 16073 / KCTC 15190 / YIT 12066)</name>
    <dbReference type="NCBI Taxonomy" id="762983"/>
    <lineage>
        <taxon>Bacteria</taxon>
        <taxon>Pseudomonadati</taxon>
        <taxon>Pseudomonadota</taxon>
        <taxon>Gammaproteobacteria</taxon>
        <taxon>Aeromonadales</taxon>
        <taxon>Succinivibrionaceae</taxon>
        <taxon>Succinatimonas</taxon>
    </lineage>
</organism>
<dbReference type="HAMAP" id="MF_01885">
    <property type="entry name" value="tRNA_methyltr_TrmL"/>
    <property type="match status" value="1"/>
</dbReference>
<dbReference type="Gene3D" id="3.40.1280.10">
    <property type="match status" value="1"/>
</dbReference>
<proteinExistence type="inferred from homology"/>
<evidence type="ECO:0000259" key="8">
    <source>
        <dbReference type="Pfam" id="PF00588"/>
    </source>
</evidence>
<evidence type="ECO:0000256" key="5">
    <source>
        <dbReference type="ARBA" id="ARBA00022694"/>
    </source>
</evidence>
<name>E8LLA4_SUCHY</name>
<comment type="catalytic activity">
    <reaction evidence="6">
        <text>cytidine(34) in tRNA + S-adenosyl-L-methionine = 2'-O-methylcytidine(34) in tRNA + S-adenosyl-L-homocysteine + H(+)</text>
        <dbReference type="Rhea" id="RHEA:43084"/>
        <dbReference type="Rhea" id="RHEA-COMP:10331"/>
        <dbReference type="Rhea" id="RHEA-COMP:10332"/>
        <dbReference type="ChEBI" id="CHEBI:15378"/>
        <dbReference type="ChEBI" id="CHEBI:57856"/>
        <dbReference type="ChEBI" id="CHEBI:59789"/>
        <dbReference type="ChEBI" id="CHEBI:74495"/>
        <dbReference type="ChEBI" id="CHEBI:82748"/>
        <dbReference type="EC" id="2.1.1.207"/>
    </reaction>
</comment>
<dbReference type="HOGENOM" id="CLU_110125_1_0_6"/>
<dbReference type="EC" id="2.1.1.207" evidence="6"/>
<comment type="function">
    <text evidence="6">Methylates the ribose at the nucleotide 34 wobble position in the two leucyl isoacceptors tRNA(Leu)(CmAA) and tRNA(Leu)(cmnm5UmAA). Catalyzes the methyl transfer from S-adenosyl-L-methionine to the 2'-OH of the wobble nucleotide.</text>
</comment>
<comment type="similarity">
    <text evidence="6">Belongs to the class IV-like SAM-binding methyltransferase superfamily. RNA methyltransferase TrmH family. TrmL subfamily.</text>
</comment>